<name>A0A086PEE2_SPHHM</name>
<sequence length="57" mass="6301">MDRALKAVKAAGISNVRIVMDLNARTIEIIIGEDVATRPAPNPWDSLLSLPNEWDNE</sequence>
<evidence type="ECO:0000313" key="2">
    <source>
        <dbReference type="Proteomes" id="UP000024284"/>
    </source>
</evidence>
<accession>A0A086PEE2</accession>
<dbReference type="EMBL" id="JFZA02000001">
    <property type="protein sequence ID" value="KFG91760.1"/>
    <property type="molecule type" value="Genomic_DNA"/>
</dbReference>
<keyword evidence="2" id="KW-1185">Reference proteome</keyword>
<reference evidence="1" key="1">
    <citation type="submission" date="2014-08" db="EMBL/GenBank/DDBJ databases">
        <title>Draft genome sequences of Sphingobium herbicidovorans.</title>
        <authorList>
            <person name="Gan H.M."/>
            <person name="Gan H.Y."/>
            <person name="Savka M.A."/>
        </authorList>
    </citation>
    <scope>NUCLEOTIDE SEQUENCE [LARGE SCALE GENOMIC DNA]</scope>
    <source>
        <strain evidence="1">NBRC 16415</strain>
    </source>
</reference>
<dbReference type="PATRIC" id="fig|1219045.3.peg.5"/>
<comment type="caution">
    <text evidence="1">The sequence shown here is derived from an EMBL/GenBank/DDBJ whole genome shotgun (WGS) entry which is preliminary data.</text>
</comment>
<evidence type="ECO:0000313" key="1">
    <source>
        <dbReference type="EMBL" id="KFG91760.1"/>
    </source>
</evidence>
<protein>
    <submittedName>
        <fullName evidence="1">Uncharacterized protein</fullName>
    </submittedName>
</protein>
<dbReference type="Proteomes" id="UP000024284">
    <property type="component" value="Unassembled WGS sequence"/>
</dbReference>
<proteinExistence type="predicted"/>
<gene>
    <name evidence="1" type="ORF">BV98_000007</name>
</gene>
<dbReference type="AlphaFoldDB" id="A0A086PEE2"/>
<organism evidence="1 2">
    <name type="scientific">Sphingobium herbicidovorans (strain ATCC 700291 / DSM 11019 / CCUG 56400 / KCTC 2939 / LMG 18315 / NBRC 16415 / MH)</name>
    <name type="common">Sphingomonas herbicidovorans</name>
    <dbReference type="NCBI Taxonomy" id="1219045"/>
    <lineage>
        <taxon>Bacteria</taxon>
        <taxon>Pseudomonadati</taxon>
        <taxon>Pseudomonadota</taxon>
        <taxon>Alphaproteobacteria</taxon>
        <taxon>Sphingomonadales</taxon>
        <taxon>Sphingomonadaceae</taxon>
        <taxon>Sphingobium</taxon>
    </lineage>
</organism>